<evidence type="ECO:0000313" key="1">
    <source>
        <dbReference type="EMBL" id="GGJ91985.1"/>
    </source>
</evidence>
<proteinExistence type="predicted"/>
<name>A0A917UX20_9MICO</name>
<comment type="caution">
    <text evidence="1">The sequence shown here is derived from an EMBL/GenBank/DDBJ whole genome shotgun (WGS) entry which is preliminary data.</text>
</comment>
<organism evidence="1 2">
    <name type="scientific">Agromyces bauzanensis</name>
    <dbReference type="NCBI Taxonomy" id="1308924"/>
    <lineage>
        <taxon>Bacteria</taxon>
        <taxon>Bacillati</taxon>
        <taxon>Actinomycetota</taxon>
        <taxon>Actinomycetes</taxon>
        <taxon>Micrococcales</taxon>
        <taxon>Microbacteriaceae</taxon>
        <taxon>Agromyces</taxon>
    </lineage>
</organism>
<keyword evidence="2" id="KW-1185">Reference proteome</keyword>
<reference evidence="1" key="1">
    <citation type="journal article" date="2014" name="Int. J. Syst. Evol. Microbiol.">
        <title>Complete genome sequence of Corynebacterium casei LMG S-19264T (=DSM 44701T), isolated from a smear-ripened cheese.</title>
        <authorList>
            <consortium name="US DOE Joint Genome Institute (JGI-PGF)"/>
            <person name="Walter F."/>
            <person name="Albersmeier A."/>
            <person name="Kalinowski J."/>
            <person name="Ruckert C."/>
        </authorList>
    </citation>
    <scope>NUCLEOTIDE SEQUENCE</scope>
    <source>
        <strain evidence="1">CGMCC 1.8984</strain>
    </source>
</reference>
<dbReference type="EMBL" id="BMMD01000026">
    <property type="protein sequence ID" value="GGJ91985.1"/>
    <property type="molecule type" value="Genomic_DNA"/>
</dbReference>
<dbReference type="Proteomes" id="UP000636956">
    <property type="component" value="Unassembled WGS sequence"/>
</dbReference>
<reference evidence="1" key="2">
    <citation type="submission" date="2020-09" db="EMBL/GenBank/DDBJ databases">
        <authorList>
            <person name="Sun Q."/>
            <person name="Zhou Y."/>
        </authorList>
    </citation>
    <scope>NUCLEOTIDE SEQUENCE</scope>
    <source>
        <strain evidence="1">CGMCC 1.8984</strain>
    </source>
</reference>
<protein>
    <submittedName>
        <fullName evidence="1">Uncharacterized protein</fullName>
    </submittedName>
</protein>
<accession>A0A917UX20</accession>
<dbReference type="AlphaFoldDB" id="A0A917UX20"/>
<sequence>MAVAGLVTAMGLTGCVPFACPAIGWINTLTVELDGDTDIVAQVQLCTDVGCAPADDVDMTGPLGLISIADHDGDTWTFSVDSLPDTFTVRTLAADGTVLSDTEVTPEWVRVGGSAQCGGPGEATVAATV</sequence>
<gene>
    <name evidence="1" type="ORF">GCM10011372_33040</name>
</gene>
<evidence type="ECO:0000313" key="2">
    <source>
        <dbReference type="Proteomes" id="UP000636956"/>
    </source>
</evidence>